<accession>A0A0G4EE49</accession>
<feature type="compositionally biased region" description="Polar residues" evidence="1">
    <location>
        <begin position="18"/>
        <end position="27"/>
    </location>
</feature>
<proteinExistence type="predicted"/>
<dbReference type="InParanoid" id="A0A0G4EE49"/>
<keyword evidence="3" id="KW-1185">Reference proteome</keyword>
<evidence type="ECO:0000313" key="3">
    <source>
        <dbReference type="Proteomes" id="UP000041254"/>
    </source>
</evidence>
<evidence type="ECO:0000256" key="1">
    <source>
        <dbReference type="SAM" id="MobiDB-lite"/>
    </source>
</evidence>
<protein>
    <submittedName>
        <fullName evidence="2">Uncharacterized protein</fullName>
    </submittedName>
</protein>
<dbReference type="EMBL" id="CDMY01000193">
    <property type="protein sequence ID" value="CEL93833.1"/>
    <property type="molecule type" value="Genomic_DNA"/>
</dbReference>
<evidence type="ECO:0000313" key="2">
    <source>
        <dbReference type="EMBL" id="CEL93833.1"/>
    </source>
</evidence>
<dbReference type="Proteomes" id="UP000041254">
    <property type="component" value="Unassembled WGS sequence"/>
</dbReference>
<organism evidence="2 3">
    <name type="scientific">Vitrella brassicaformis (strain CCMP3155)</name>
    <dbReference type="NCBI Taxonomy" id="1169540"/>
    <lineage>
        <taxon>Eukaryota</taxon>
        <taxon>Sar</taxon>
        <taxon>Alveolata</taxon>
        <taxon>Colpodellida</taxon>
        <taxon>Vitrellaceae</taxon>
        <taxon>Vitrella</taxon>
    </lineage>
</organism>
<reference evidence="2 3" key="1">
    <citation type="submission" date="2014-11" db="EMBL/GenBank/DDBJ databases">
        <authorList>
            <person name="Zhu J."/>
            <person name="Qi W."/>
            <person name="Song R."/>
        </authorList>
    </citation>
    <scope>NUCLEOTIDE SEQUENCE [LARGE SCALE GENOMIC DNA]</scope>
</reference>
<gene>
    <name evidence="2" type="ORF">Vbra_20244</name>
</gene>
<feature type="region of interest" description="Disordered" evidence="1">
    <location>
        <begin position="1"/>
        <end position="30"/>
    </location>
</feature>
<dbReference type="PhylomeDB" id="A0A0G4EE49"/>
<dbReference type="VEuPathDB" id="CryptoDB:Vbra_20244"/>
<dbReference type="AlphaFoldDB" id="A0A0G4EE49"/>
<sequence length="502" mass="54608">MESDERVAGSSALDLPAISNTGASQPASAADGLRSLRDELHRIAMLTEAIQSKFSADGESRAKRLLHCRPDVQCELSAMASGLAHIDALLDRPKQVGTHVHSKHTSAQGGLTRCGVPSGGGWRIDGHSLGALADLSAALNTIWSRQDRQGVKKTIEITYESPTISHSFGDETRPIHAFLDWARRLGVTVEWQLDGFGMVTLDCSKRVPSAPPAVCGPVADVINKMASQAQRVEIKCGGSPLHHTWRHLLSFPKADELRIEEGDGNPPIQRTVKSIPTWLLEVGQDGNNVRLPAIDTFWGELGLSVDGRAHLPARPRTLTRLLGSLRHLTFVELSSASLPIVYECVSCTSVDKLDRVVLHVGPRMSALPEHISQKLPAVKYLSVEVSDAVMHDDVWRVVEGADALSIVGFVRQLRPHEAELRLGIHDDALASHDYGGIGGDELDEAIVEYGTTWTEALGFQCFQQVMETQHLTHASASCHTIEGEFGEPEFSHADLHLVFVAK</sequence>
<name>A0A0G4EE49_VITBC</name>